<name>G1WA20_9BACT</name>
<gene>
    <name evidence="1" type="ORF">HMPREF9431_00671</name>
</gene>
<sequence>MKTIIDDEFLRCMMTAEAWKEISEEISWTEPLLEKYQDKIDWEAISGNSDILWTIPMLTKFKRQIHWDTLSSALSEKCATMPLLRAFKQQWDWRKLSMNSAIKLTDEFLETFEDYIDWSEVIDRWDDERLKFKPFEFYEQWQTFIPIAKLQDSRLWDYMVAIEKIKIMEDMIQ</sequence>
<dbReference type="GeneID" id="95425391"/>
<dbReference type="OrthoDB" id="9785181at2"/>
<accession>G1WA20</accession>
<keyword evidence="2" id="KW-1185">Reference proteome</keyword>
<dbReference type="eggNOG" id="ENOG5030DGQ">
    <property type="taxonomic scope" value="Bacteria"/>
</dbReference>
<evidence type="ECO:0000313" key="2">
    <source>
        <dbReference type="Proteomes" id="UP000005141"/>
    </source>
</evidence>
<reference evidence="1 2" key="1">
    <citation type="submission" date="2011-07" db="EMBL/GenBank/DDBJ databases">
        <title>The Genome Sequence of Prevotella oulorum F0390.</title>
        <authorList>
            <consortium name="The Broad Institute Genome Sequencing Platform"/>
            <consortium name="The Broad Institute Genome Sequencing Center for Infectious Disease"/>
            <person name="Earl A."/>
            <person name="Ward D."/>
            <person name="Feldgarden M."/>
            <person name="Gevers D."/>
            <person name="Izard J."/>
            <person name="Ganesan A."/>
            <person name="Baranova O.V."/>
            <person name="Blanton J.M."/>
            <person name="Tanner A.C."/>
            <person name="Dewhirst F.E."/>
            <person name="Young S.K."/>
            <person name="Zeng Q."/>
            <person name="Gargeya S."/>
            <person name="Fitzgerald M."/>
            <person name="Haas B."/>
            <person name="Abouelleil A."/>
            <person name="Alvarado L."/>
            <person name="Arachchi H.M."/>
            <person name="Berlin A."/>
            <person name="Brown A."/>
            <person name="Chapman S.B."/>
            <person name="Chen Z."/>
            <person name="Dunbar C."/>
            <person name="Freedman E."/>
            <person name="Gearin G."/>
            <person name="Gellesch M."/>
            <person name="Goldberg J."/>
            <person name="Griggs A."/>
            <person name="Gujja S."/>
            <person name="Heiman D."/>
            <person name="Howarth C."/>
            <person name="Larson L."/>
            <person name="Lui A."/>
            <person name="MacDonald P.J.P."/>
            <person name="Mehta T."/>
            <person name="Montmayeur A."/>
            <person name="Murphy C."/>
            <person name="Neiman D."/>
            <person name="Pearson M."/>
            <person name="Priest M."/>
            <person name="Roberts A."/>
            <person name="Saif S."/>
            <person name="Shea T."/>
            <person name="Shenoy N."/>
            <person name="Sisk P."/>
            <person name="Stolte C."/>
            <person name="Sykes S."/>
            <person name="Wortman J."/>
            <person name="Nusbaum C."/>
            <person name="Birren B."/>
        </authorList>
    </citation>
    <scope>NUCLEOTIDE SEQUENCE [LARGE SCALE GENOMIC DNA]</scope>
    <source>
        <strain evidence="1 2">F0390</strain>
    </source>
</reference>
<dbReference type="RefSeq" id="WP_004379668.1">
    <property type="nucleotide sequence ID" value="NZ_JH114215.1"/>
</dbReference>
<dbReference type="PATRIC" id="fig|702438.4.peg.690"/>
<dbReference type="HOGENOM" id="CLU_1486217_0_0_10"/>
<organism evidence="1 2">
    <name type="scientific">Segatella oulorum F0390</name>
    <dbReference type="NCBI Taxonomy" id="702438"/>
    <lineage>
        <taxon>Bacteria</taxon>
        <taxon>Pseudomonadati</taxon>
        <taxon>Bacteroidota</taxon>
        <taxon>Bacteroidia</taxon>
        <taxon>Bacteroidales</taxon>
        <taxon>Prevotellaceae</taxon>
        <taxon>Segatella</taxon>
    </lineage>
</organism>
<evidence type="ECO:0000313" key="1">
    <source>
        <dbReference type="EMBL" id="EGV33836.1"/>
    </source>
</evidence>
<dbReference type="EMBL" id="ADGI01000021">
    <property type="protein sequence ID" value="EGV33836.1"/>
    <property type="molecule type" value="Genomic_DNA"/>
</dbReference>
<dbReference type="Proteomes" id="UP000005141">
    <property type="component" value="Unassembled WGS sequence"/>
</dbReference>
<dbReference type="AlphaFoldDB" id="G1WA20"/>
<proteinExistence type="predicted"/>
<comment type="caution">
    <text evidence="1">The sequence shown here is derived from an EMBL/GenBank/DDBJ whole genome shotgun (WGS) entry which is preliminary data.</text>
</comment>
<protein>
    <submittedName>
        <fullName evidence="1">Uncharacterized protein</fullName>
    </submittedName>
</protein>